<reference evidence="1" key="2">
    <citation type="submission" date="2025-08" db="UniProtKB">
        <authorList>
            <consortium name="Ensembl"/>
        </authorList>
    </citation>
    <scope>IDENTIFICATION</scope>
</reference>
<dbReference type="Proteomes" id="UP000029965">
    <property type="component" value="Chromosome 29"/>
</dbReference>
<dbReference type="AlphaFoldDB" id="A0A0D9S9X5"/>
<reference evidence="1" key="3">
    <citation type="submission" date="2025-09" db="UniProtKB">
        <authorList>
            <consortium name="Ensembl"/>
        </authorList>
    </citation>
    <scope>IDENTIFICATION</scope>
</reference>
<evidence type="ECO:0000313" key="1">
    <source>
        <dbReference type="Ensembl" id="ENSCSAP00000017664.1"/>
    </source>
</evidence>
<dbReference type="GeneTree" id="ENSGT01030000240278"/>
<keyword evidence="2" id="KW-1185">Reference proteome</keyword>
<protein>
    <submittedName>
        <fullName evidence="1">T cell receptor alpha joining 53</fullName>
    </submittedName>
</protein>
<gene>
    <name evidence="1" type="primary">TRAJ53</name>
</gene>
<name>A0A0D9S9X5_CHLSB</name>
<reference evidence="1 2" key="1">
    <citation type="submission" date="2014-03" db="EMBL/GenBank/DDBJ databases">
        <authorList>
            <person name="Warren W."/>
            <person name="Wilson R.K."/>
        </authorList>
    </citation>
    <scope>NUCLEOTIDE SEQUENCE</scope>
</reference>
<evidence type="ECO:0000313" key="2">
    <source>
        <dbReference type="Proteomes" id="UP000029965"/>
    </source>
</evidence>
<dbReference type="EMBL" id="AQIB01128632">
    <property type="status" value="NOT_ANNOTATED_CDS"/>
    <property type="molecule type" value="Genomic_DNA"/>
</dbReference>
<organism evidence="1 2">
    <name type="scientific">Chlorocebus sabaeus</name>
    <name type="common">Green monkey</name>
    <name type="synonym">Simia sabaea</name>
    <dbReference type="NCBI Taxonomy" id="60711"/>
    <lineage>
        <taxon>Eukaryota</taxon>
        <taxon>Metazoa</taxon>
        <taxon>Chordata</taxon>
        <taxon>Craniata</taxon>
        <taxon>Vertebrata</taxon>
        <taxon>Euteleostomi</taxon>
        <taxon>Mammalia</taxon>
        <taxon>Eutheria</taxon>
        <taxon>Euarchontoglires</taxon>
        <taxon>Primates</taxon>
        <taxon>Haplorrhini</taxon>
        <taxon>Catarrhini</taxon>
        <taxon>Cercopithecidae</taxon>
        <taxon>Cercopithecinae</taxon>
        <taxon>Chlorocebus</taxon>
    </lineage>
</organism>
<sequence length="21" mass="2168">NSGGSNYKLTFGKGTLLTVNP</sequence>
<dbReference type="Bgee" id="ENSCSAG00000000335">
    <property type="expression patterns" value="Expressed in blood and 4 other cell types or tissues"/>
</dbReference>
<accession>A0A0D9S9X5</accession>
<proteinExistence type="predicted"/>
<dbReference type="Ensembl" id="ENSCSAT00000018200.1">
    <property type="protein sequence ID" value="ENSCSAP00000017664.1"/>
    <property type="gene ID" value="ENSCSAG00000000335.1"/>
</dbReference>